<dbReference type="InterPro" id="IPR003587">
    <property type="entry name" value="Hint_dom_N"/>
</dbReference>
<dbReference type="PANTHER" id="PTHR46706:SF12">
    <property type="entry name" value="PROTEIN QUA-1-RELATED"/>
    <property type="match status" value="1"/>
</dbReference>
<feature type="domain" description="Hint" evidence="3">
    <location>
        <begin position="228"/>
        <end position="343"/>
    </location>
</feature>
<feature type="compositionally biased region" description="Polar residues" evidence="2">
    <location>
        <begin position="162"/>
        <end position="171"/>
    </location>
</feature>
<evidence type="ECO:0000259" key="3">
    <source>
        <dbReference type="SMART" id="SM00306"/>
    </source>
</evidence>
<evidence type="ECO:0000313" key="5">
    <source>
        <dbReference type="WBParaSite" id="Gr19_v10_g16591.t1"/>
    </source>
</evidence>
<reference evidence="5" key="1">
    <citation type="submission" date="2022-11" db="UniProtKB">
        <authorList>
            <consortium name="WormBaseParasite"/>
        </authorList>
    </citation>
    <scope>IDENTIFICATION</scope>
</reference>
<keyword evidence="1" id="KW-0217">Developmental protein</keyword>
<keyword evidence="4" id="KW-1185">Reference proteome</keyword>
<dbReference type="SUPFAM" id="SSF51294">
    <property type="entry name" value="Hedgehog/intein (Hint) domain"/>
    <property type="match status" value="1"/>
</dbReference>
<dbReference type="InterPro" id="IPR001767">
    <property type="entry name" value="Hedgehog_Hint"/>
</dbReference>
<dbReference type="PANTHER" id="PTHR46706">
    <property type="entry name" value="PROTEIN QUA-1-RELATED"/>
    <property type="match status" value="1"/>
</dbReference>
<dbReference type="WBParaSite" id="Gr19_v10_g16591.t1">
    <property type="protein sequence ID" value="Gr19_v10_g16591.t1"/>
    <property type="gene ID" value="Gr19_v10_g16591"/>
</dbReference>
<sequence>MDTKKRPETECKIPEEAERMTNPKKPEETKTQTILVPEKMETKQRPETPEQMEMECKIPEEAERMTNSKKPEETITQTILVLETKKRPESPGRMKMECKILEEAGRLIESKTDTFLVPETKTQTMLVPKTKKRPEKPEEEKKPQMDMIQQKLRMLFNAIGGASSNGSNNTVKEGIASGSGQNAEQMPISASSSNFDPNSSRGSSNAKRHNDAEAVSASQNQDDPPVPANCFSADTLVRTVYGEKRMDQLEVGDLVLVPASAGTLKYERVELFYHIEPDTQARFLQIVTESGKTLSLTALHMLPFGNCSEMRETNLDIEGIEQWMRKSRFVHKASVGDCVFTLDDRQNEPTVRVERIQKVGLDWDS</sequence>
<dbReference type="AlphaFoldDB" id="A0A914HFX5"/>
<dbReference type="CDD" id="cd00081">
    <property type="entry name" value="Hint"/>
    <property type="match status" value="1"/>
</dbReference>
<dbReference type="SMART" id="SM00306">
    <property type="entry name" value="HintN"/>
    <property type="match status" value="1"/>
</dbReference>
<feature type="region of interest" description="Disordered" evidence="2">
    <location>
        <begin position="1"/>
        <end position="53"/>
    </location>
</feature>
<evidence type="ECO:0000256" key="2">
    <source>
        <dbReference type="SAM" id="MobiDB-lite"/>
    </source>
</evidence>
<dbReference type="InterPro" id="IPR052140">
    <property type="entry name" value="Dev_Signal_Hedgehog-like"/>
</dbReference>
<dbReference type="Gene3D" id="2.170.16.10">
    <property type="entry name" value="Hedgehog/Intein (Hint) domain"/>
    <property type="match status" value="1"/>
</dbReference>
<dbReference type="InterPro" id="IPR036844">
    <property type="entry name" value="Hint_dom_sf"/>
</dbReference>
<accession>A0A914HFX5</accession>
<dbReference type="Proteomes" id="UP000887572">
    <property type="component" value="Unplaced"/>
</dbReference>
<feature type="compositionally biased region" description="Basic and acidic residues" evidence="2">
    <location>
        <begin position="38"/>
        <end position="53"/>
    </location>
</feature>
<protein>
    <submittedName>
        <fullName evidence="5">Hint domain-containing protein</fullName>
    </submittedName>
</protein>
<feature type="compositionally biased region" description="Low complexity" evidence="2">
    <location>
        <begin position="189"/>
        <end position="204"/>
    </location>
</feature>
<dbReference type="GO" id="GO:0016540">
    <property type="term" value="P:protein autoprocessing"/>
    <property type="evidence" value="ECO:0007669"/>
    <property type="project" value="InterPro"/>
</dbReference>
<proteinExistence type="predicted"/>
<feature type="compositionally biased region" description="Basic and acidic residues" evidence="2">
    <location>
        <begin position="135"/>
        <end position="144"/>
    </location>
</feature>
<organism evidence="4 5">
    <name type="scientific">Globodera rostochiensis</name>
    <name type="common">Golden nematode worm</name>
    <name type="synonym">Heterodera rostochiensis</name>
    <dbReference type="NCBI Taxonomy" id="31243"/>
    <lineage>
        <taxon>Eukaryota</taxon>
        <taxon>Metazoa</taxon>
        <taxon>Ecdysozoa</taxon>
        <taxon>Nematoda</taxon>
        <taxon>Chromadorea</taxon>
        <taxon>Rhabditida</taxon>
        <taxon>Tylenchina</taxon>
        <taxon>Tylenchomorpha</taxon>
        <taxon>Tylenchoidea</taxon>
        <taxon>Heteroderidae</taxon>
        <taxon>Heteroderinae</taxon>
        <taxon>Globodera</taxon>
    </lineage>
</organism>
<dbReference type="Pfam" id="PF01079">
    <property type="entry name" value="Hint"/>
    <property type="match status" value="1"/>
</dbReference>
<feature type="compositionally biased region" description="Basic and acidic residues" evidence="2">
    <location>
        <begin position="1"/>
        <end position="30"/>
    </location>
</feature>
<evidence type="ECO:0000313" key="4">
    <source>
        <dbReference type="Proteomes" id="UP000887572"/>
    </source>
</evidence>
<feature type="region of interest" description="Disordered" evidence="2">
    <location>
        <begin position="159"/>
        <end position="228"/>
    </location>
</feature>
<name>A0A914HFX5_GLORO</name>
<evidence type="ECO:0000256" key="1">
    <source>
        <dbReference type="ARBA" id="ARBA00022473"/>
    </source>
</evidence>
<feature type="region of interest" description="Disordered" evidence="2">
    <location>
        <begin position="125"/>
        <end position="145"/>
    </location>
</feature>